<evidence type="ECO:0000256" key="1">
    <source>
        <dbReference type="ARBA" id="ARBA00022603"/>
    </source>
</evidence>
<dbReference type="PROSITE" id="PS51686">
    <property type="entry name" value="SAM_MT_RSMB_NOP"/>
    <property type="match status" value="1"/>
</dbReference>
<dbReference type="HOGENOM" id="CLU_005316_0_2_4"/>
<dbReference type="PANTHER" id="PTHR22807:SF53">
    <property type="entry name" value="RIBOSOMAL RNA SMALL SUBUNIT METHYLTRANSFERASE B-RELATED"/>
    <property type="match status" value="1"/>
</dbReference>
<dbReference type="EMBL" id="AGAY01000048">
    <property type="protein sequence ID" value="EGY52464.1"/>
    <property type="molecule type" value="Genomic_DNA"/>
</dbReference>
<name>G4CI63_9NEIS</name>
<dbReference type="InterPro" id="IPR001678">
    <property type="entry name" value="MeTrfase_RsmB-F_NOP2_dom"/>
</dbReference>
<feature type="binding site" evidence="5">
    <location>
        <position position="285"/>
    </location>
    <ligand>
        <name>S-adenosyl-L-methionine</name>
        <dbReference type="ChEBI" id="CHEBI:59789"/>
    </ligand>
</feature>
<comment type="caution">
    <text evidence="5">Lacks conserved residue(s) required for the propagation of feature annotation.</text>
</comment>
<dbReference type="Proteomes" id="UP000003019">
    <property type="component" value="Unassembled WGS sequence"/>
</dbReference>
<keyword evidence="8" id="KW-1185">Reference proteome</keyword>
<dbReference type="GO" id="GO:0003723">
    <property type="term" value="F:RNA binding"/>
    <property type="evidence" value="ECO:0007669"/>
    <property type="project" value="UniProtKB-UniRule"/>
</dbReference>
<dbReference type="InterPro" id="IPR049560">
    <property type="entry name" value="MeTrfase_RsmB-F_NOP2_cat"/>
</dbReference>
<dbReference type="GO" id="GO:0001510">
    <property type="term" value="P:RNA methylation"/>
    <property type="evidence" value="ECO:0007669"/>
    <property type="project" value="InterPro"/>
</dbReference>
<keyword evidence="3 5" id="KW-0949">S-adenosyl-L-methionine</keyword>
<gene>
    <name evidence="7" type="ORF">HMPREF9371_1302</name>
</gene>
<accession>G4CI63</accession>
<evidence type="ECO:0000256" key="2">
    <source>
        <dbReference type="ARBA" id="ARBA00022679"/>
    </source>
</evidence>
<feature type="domain" description="SAM-dependent MTase RsmB/NOP-type" evidence="6">
    <location>
        <begin position="171"/>
        <end position="447"/>
    </location>
</feature>
<dbReference type="STRING" id="1032488.HMPREF9371_1302"/>
<evidence type="ECO:0000256" key="4">
    <source>
        <dbReference type="ARBA" id="ARBA00022884"/>
    </source>
</evidence>
<evidence type="ECO:0000256" key="5">
    <source>
        <dbReference type="PROSITE-ProRule" id="PRU01023"/>
    </source>
</evidence>
<dbReference type="GO" id="GO:0008173">
    <property type="term" value="F:RNA methyltransferase activity"/>
    <property type="evidence" value="ECO:0007669"/>
    <property type="project" value="InterPro"/>
</dbReference>
<evidence type="ECO:0000313" key="7">
    <source>
        <dbReference type="EMBL" id="EGY52464.1"/>
    </source>
</evidence>
<dbReference type="InterPro" id="IPR023267">
    <property type="entry name" value="RCMT"/>
</dbReference>
<dbReference type="InterPro" id="IPR054728">
    <property type="entry name" value="RsmB-like_ferredoxin"/>
</dbReference>
<dbReference type="Pfam" id="PF01189">
    <property type="entry name" value="Methyltr_RsmB-F"/>
    <property type="match status" value="1"/>
</dbReference>
<dbReference type="InterPro" id="IPR029063">
    <property type="entry name" value="SAM-dependent_MTases_sf"/>
</dbReference>
<dbReference type="PRINTS" id="PR02008">
    <property type="entry name" value="RCMTFAMILY"/>
</dbReference>
<dbReference type="PANTHER" id="PTHR22807">
    <property type="entry name" value="NOP2 YEAST -RELATED NOL1/NOP2/FMU SUN DOMAIN-CONTAINING"/>
    <property type="match status" value="1"/>
</dbReference>
<comment type="caution">
    <text evidence="7">The sequence shown here is derived from an EMBL/GenBank/DDBJ whole genome shotgun (WGS) entry which is preliminary data.</text>
</comment>
<proteinExistence type="inferred from homology"/>
<evidence type="ECO:0000259" key="6">
    <source>
        <dbReference type="PROSITE" id="PS51686"/>
    </source>
</evidence>
<dbReference type="AlphaFoldDB" id="G4CI63"/>
<reference evidence="7 8" key="1">
    <citation type="submission" date="2011-05" db="EMBL/GenBank/DDBJ databases">
        <authorList>
            <person name="Muzny D."/>
            <person name="Qin X."/>
            <person name="Deng J."/>
            <person name="Jiang H."/>
            <person name="Liu Y."/>
            <person name="Qu J."/>
            <person name="Song X.-Z."/>
            <person name="Zhang L."/>
            <person name="Thornton R."/>
            <person name="Coyle M."/>
            <person name="Francisco L."/>
            <person name="Jackson L."/>
            <person name="Javaid M."/>
            <person name="Korchina V."/>
            <person name="Kovar C."/>
            <person name="Mata R."/>
            <person name="Mathew T."/>
            <person name="Ngo R."/>
            <person name="Nguyen L."/>
            <person name="Nguyen N."/>
            <person name="Okwuonu G."/>
            <person name="Ongeri F."/>
            <person name="Pham C."/>
            <person name="Simmons D."/>
            <person name="Wilczek-Boney K."/>
            <person name="Hale W."/>
            <person name="Jakkamsetti A."/>
            <person name="Pham P."/>
            <person name="Ruth R."/>
            <person name="San Lucas F."/>
            <person name="Warren J."/>
            <person name="Zhang J."/>
            <person name="Zhao Z."/>
            <person name="Zhou C."/>
            <person name="Zhu D."/>
            <person name="Lee S."/>
            <person name="Bess C."/>
            <person name="Blankenburg K."/>
            <person name="Forbes L."/>
            <person name="Fu Q."/>
            <person name="Gubbala S."/>
            <person name="Hirani K."/>
            <person name="Jayaseelan J.C."/>
            <person name="Lara F."/>
            <person name="Munidasa M."/>
            <person name="Palculict T."/>
            <person name="Patil S."/>
            <person name="Pu L.-L."/>
            <person name="Saada N."/>
            <person name="Tang L."/>
            <person name="Weissenberger G."/>
            <person name="Zhu Y."/>
            <person name="Hemphill L."/>
            <person name="Shang Y."/>
            <person name="Youmans B."/>
            <person name="Ayvaz T."/>
            <person name="Ross M."/>
            <person name="Santibanez J."/>
            <person name="Aqrawi P."/>
            <person name="Gross S."/>
            <person name="Joshi V."/>
            <person name="Fowler G."/>
            <person name="Nazareth L."/>
            <person name="Reid J."/>
            <person name="Worley K."/>
            <person name="Petrosino J."/>
            <person name="Highlander S."/>
            <person name="Gibbs R."/>
        </authorList>
    </citation>
    <scope>NUCLEOTIDE SEQUENCE [LARGE SCALE GENOMIC DNA]</scope>
    <source>
        <strain evidence="7 8">871</strain>
    </source>
</reference>
<evidence type="ECO:0000313" key="8">
    <source>
        <dbReference type="Proteomes" id="UP000003019"/>
    </source>
</evidence>
<dbReference type="PATRIC" id="fig|1032488.3.peg.1228"/>
<evidence type="ECO:0000256" key="3">
    <source>
        <dbReference type="ARBA" id="ARBA00022691"/>
    </source>
</evidence>
<keyword evidence="1 5" id="KW-0489">Methyltransferase</keyword>
<feature type="active site" description="Nucleophile" evidence="5">
    <location>
        <position position="385"/>
    </location>
</feature>
<keyword evidence="2 5" id="KW-0808">Transferase</keyword>
<feature type="binding site" evidence="5">
    <location>
        <position position="332"/>
    </location>
    <ligand>
        <name>S-adenosyl-L-methionine</name>
        <dbReference type="ChEBI" id="CHEBI:59789"/>
    </ligand>
</feature>
<dbReference type="SUPFAM" id="SSF53335">
    <property type="entry name" value="S-adenosyl-L-methionine-dependent methyltransferases"/>
    <property type="match status" value="1"/>
</dbReference>
<organism evidence="7 8">
    <name type="scientific">Neisseria shayeganii 871</name>
    <dbReference type="NCBI Taxonomy" id="1032488"/>
    <lineage>
        <taxon>Bacteria</taxon>
        <taxon>Pseudomonadati</taxon>
        <taxon>Pseudomonadota</taxon>
        <taxon>Betaproteobacteria</taxon>
        <taxon>Neisseriales</taxon>
        <taxon>Neisseriaceae</taxon>
        <taxon>Neisseria</taxon>
    </lineage>
</organism>
<comment type="similarity">
    <text evidence="5">Belongs to the class I-like SAM-binding methyltransferase superfamily. RsmB/NOP family.</text>
</comment>
<dbReference type="Gene3D" id="3.40.50.150">
    <property type="entry name" value="Vaccinia Virus protein VP39"/>
    <property type="match status" value="1"/>
</dbReference>
<sequence length="449" mass="49043">MRRRWGFCKGLAPFCCPPHPSSGYLKPMLSPRTLRHAADVLPQVLAFRQPADAVLAAYFREHKQLGRQERQAVADTVFAAIRHRQKIRAALPQADRHPEHTVLAAAYFGALAAPEQLAAWAAEHHAAHLPPRLADTAAQAAHSLNTAAELPAWLIDTLRSDGWHDDAILAFGRSTAQAAPLDLRVNTLKAKRDKVLAQLRNEGLAAEATPYSPWGIRLHDKTDFGRHPLFLDGSIEIQDEGSQLLALVSGAKRNEIVVDLCAGAGGKTLAMGAMMKNSGRLYAFDVAEKRLANLKPRLQRAGLSQIHLQRIEHEQDSRLARLYGKADRVLVDAPCSGLGTLRRNPDLKYRQSPDSVAELAALQARILAAAARLVRPGGTLIYATCSMLAAENEAQIERFLAGQPGWQSLPALLPKGDTQMPQTGVYLRPNPAEHQTDGFFAAVLLRQAT</sequence>
<keyword evidence="4 5" id="KW-0694">RNA-binding</keyword>
<protein>
    <submittedName>
        <fullName evidence="7">RsmB/NOP family methyltransferase</fullName>
    </submittedName>
</protein>
<dbReference type="Pfam" id="PF22458">
    <property type="entry name" value="RsmF-B_ferredox"/>
    <property type="match status" value="1"/>
</dbReference>